<comment type="caution">
    <text evidence="8">The sequence shown here is derived from an EMBL/GenBank/DDBJ whole genome shotgun (WGS) entry which is preliminary data.</text>
</comment>
<evidence type="ECO:0000256" key="4">
    <source>
        <dbReference type="ARBA" id="ARBA00022741"/>
    </source>
</evidence>
<protein>
    <recommendedName>
        <fullName evidence="2">hydroxymethylpyrimidine kinase</fullName>
        <ecNumber evidence="2">2.7.1.49</ecNumber>
    </recommendedName>
</protein>
<feature type="domain" description="Pyridoxamine kinase/Phosphomethylpyrimidine kinase" evidence="7">
    <location>
        <begin position="13"/>
        <end position="266"/>
    </location>
</feature>
<keyword evidence="3 8" id="KW-0808">Transferase</keyword>
<dbReference type="NCBIfam" id="TIGR00097">
    <property type="entry name" value="HMP-P_kinase"/>
    <property type="match status" value="1"/>
</dbReference>
<gene>
    <name evidence="8" type="primary">thiD</name>
    <name evidence="8" type="ORF">ENS29_16330</name>
</gene>
<sequence>MNPIRILSIAGSDCSGGAGIQADLKTMCQLGCYGMSVICALTAQNTQGVRSVLSVPETFIRDQIDAVMTDIGTDAVKIGMLDRPGVVETVSERLRYYQATRIVVDPVMVSESGCRLLAPEAVDALQRLLFPLADVITPNRYESAVLLGIEPTEMFDVKPSRLKDACIDLAKTGAKAVLLKGGHAADPNHAVDILYIPAEDRFEFFETPRISTRNTHGTGCTLSSALAAFLGMGFSLIEAVARSKRFVQQAIEGAVELRLGKGKGPLMHCGIRI</sequence>
<name>A0A7C4VST3_9BACT</name>
<accession>A0A7C4VST3</accession>
<evidence type="ECO:0000256" key="2">
    <source>
        <dbReference type="ARBA" id="ARBA00012135"/>
    </source>
</evidence>
<reference evidence="8" key="1">
    <citation type="journal article" date="2020" name="mSystems">
        <title>Genome- and Community-Level Interaction Insights into Carbon Utilization and Element Cycling Functions of Hydrothermarchaeota in Hydrothermal Sediment.</title>
        <authorList>
            <person name="Zhou Z."/>
            <person name="Liu Y."/>
            <person name="Xu W."/>
            <person name="Pan J."/>
            <person name="Luo Z.H."/>
            <person name="Li M."/>
        </authorList>
    </citation>
    <scope>NUCLEOTIDE SEQUENCE [LARGE SCALE GENOMIC DNA]</scope>
    <source>
        <strain evidence="8">SpSt-477</strain>
    </source>
</reference>
<dbReference type="AlphaFoldDB" id="A0A7C4VST3"/>
<comment type="pathway">
    <text evidence="1">Cofactor biosynthesis; thiamine diphosphate biosynthesis.</text>
</comment>
<evidence type="ECO:0000313" key="8">
    <source>
        <dbReference type="EMBL" id="HGU34392.1"/>
    </source>
</evidence>
<organism evidence="8">
    <name type="scientific">Desulfatirhabdium butyrativorans</name>
    <dbReference type="NCBI Taxonomy" id="340467"/>
    <lineage>
        <taxon>Bacteria</taxon>
        <taxon>Pseudomonadati</taxon>
        <taxon>Thermodesulfobacteriota</taxon>
        <taxon>Desulfobacteria</taxon>
        <taxon>Desulfobacterales</taxon>
        <taxon>Desulfatirhabdiaceae</taxon>
        <taxon>Desulfatirhabdium</taxon>
    </lineage>
</organism>
<evidence type="ECO:0000256" key="5">
    <source>
        <dbReference type="ARBA" id="ARBA00022777"/>
    </source>
</evidence>
<dbReference type="EMBL" id="DSUH01000374">
    <property type="protein sequence ID" value="HGU34392.1"/>
    <property type="molecule type" value="Genomic_DNA"/>
</dbReference>
<dbReference type="SUPFAM" id="SSF53613">
    <property type="entry name" value="Ribokinase-like"/>
    <property type="match status" value="1"/>
</dbReference>
<dbReference type="Gene3D" id="3.40.1190.20">
    <property type="match status" value="1"/>
</dbReference>
<dbReference type="UniPathway" id="UPA00060">
    <property type="reaction ID" value="UER00138"/>
</dbReference>
<dbReference type="InterPro" id="IPR029056">
    <property type="entry name" value="Ribokinase-like"/>
</dbReference>
<evidence type="ECO:0000256" key="3">
    <source>
        <dbReference type="ARBA" id="ARBA00022679"/>
    </source>
</evidence>
<keyword evidence="5 8" id="KW-0418">Kinase</keyword>
<dbReference type="InterPro" id="IPR013749">
    <property type="entry name" value="PM/HMP-P_kinase-1"/>
</dbReference>
<dbReference type="GO" id="GO:0009229">
    <property type="term" value="P:thiamine diphosphate biosynthetic process"/>
    <property type="evidence" value="ECO:0007669"/>
    <property type="project" value="UniProtKB-UniPathway"/>
</dbReference>
<proteinExistence type="predicted"/>
<dbReference type="Pfam" id="PF08543">
    <property type="entry name" value="Phos_pyr_kin"/>
    <property type="match status" value="1"/>
</dbReference>
<keyword evidence="4" id="KW-0547">Nucleotide-binding</keyword>
<evidence type="ECO:0000259" key="7">
    <source>
        <dbReference type="Pfam" id="PF08543"/>
    </source>
</evidence>
<dbReference type="PANTHER" id="PTHR20858">
    <property type="entry name" value="PHOSPHOMETHYLPYRIMIDINE KINASE"/>
    <property type="match status" value="1"/>
</dbReference>
<dbReference type="PANTHER" id="PTHR20858:SF17">
    <property type="entry name" value="HYDROXYMETHYLPYRIMIDINE_PHOSPHOMETHYLPYRIMIDINE KINASE THI20-RELATED"/>
    <property type="match status" value="1"/>
</dbReference>
<dbReference type="GO" id="GO:0005829">
    <property type="term" value="C:cytosol"/>
    <property type="evidence" value="ECO:0007669"/>
    <property type="project" value="TreeGrafter"/>
</dbReference>
<dbReference type="FunFam" id="3.40.1190.20:FF:000003">
    <property type="entry name" value="Phosphomethylpyrimidine kinase ThiD"/>
    <property type="match status" value="1"/>
</dbReference>
<dbReference type="EC" id="2.7.1.49" evidence="2"/>
<dbReference type="GO" id="GO:0008972">
    <property type="term" value="F:phosphomethylpyrimidine kinase activity"/>
    <property type="evidence" value="ECO:0007669"/>
    <property type="project" value="InterPro"/>
</dbReference>
<evidence type="ECO:0000256" key="6">
    <source>
        <dbReference type="ARBA" id="ARBA00022840"/>
    </source>
</evidence>
<dbReference type="InterPro" id="IPR004399">
    <property type="entry name" value="HMP/HMP-P_kinase_dom"/>
</dbReference>
<dbReference type="GO" id="GO:0009228">
    <property type="term" value="P:thiamine biosynthetic process"/>
    <property type="evidence" value="ECO:0007669"/>
    <property type="project" value="InterPro"/>
</dbReference>
<dbReference type="CDD" id="cd01169">
    <property type="entry name" value="HMPP_kinase"/>
    <property type="match status" value="1"/>
</dbReference>
<keyword evidence="6" id="KW-0067">ATP-binding</keyword>
<evidence type="ECO:0000256" key="1">
    <source>
        <dbReference type="ARBA" id="ARBA00004948"/>
    </source>
</evidence>
<dbReference type="GO" id="GO:0005524">
    <property type="term" value="F:ATP binding"/>
    <property type="evidence" value="ECO:0007669"/>
    <property type="project" value="UniProtKB-KW"/>
</dbReference>
<dbReference type="GO" id="GO:0008902">
    <property type="term" value="F:hydroxymethylpyrimidine kinase activity"/>
    <property type="evidence" value="ECO:0007669"/>
    <property type="project" value="UniProtKB-EC"/>
</dbReference>